<feature type="compositionally biased region" description="Basic and acidic residues" evidence="1">
    <location>
        <begin position="84"/>
        <end position="97"/>
    </location>
</feature>
<gene>
    <name evidence="2" type="ORF">JKA74_15490</name>
</gene>
<name>A0A934X054_9BACT</name>
<feature type="region of interest" description="Disordered" evidence="1">
    <location>
        <begin position="25"/>
        <end position="51"/>
    </location>
</feature>
<dbReference type="RefSeq" id="WP_201432131.1">
    <property type="nucleotide sequence ID" value="NZ_JAEQBW010000008.1"/>
</dbReference>
<dbReference type="AlphaFoldDB" id="A0A934X054"/>
<evidence type="ECO:0008006" key="4">
    <source>
        <dbReference type="Google" id="ProtNLM"/>
    </source>
</evidence>
<dbReference type="PROSITE" id="PS51257">
    <property type="entry name" value="PROKAR_LIPOPROTEIN"/>
    <property type="match status" value="1"/>
</dbReference>
<keyword evidence="3" id="KW-1185">Reference proteome</keyword>
<reference evidence="2" key="1">
    <citation type="submission" date="2021-01" db="EMBL/GenBank/DDBJ databases">
        <title>Marivirga aurantiaca sp. nov., isolated from intertidal surface sediments.</title>
        <authorList>
            <person name="Zhang M."/>
        </authorList>
    </citation>
    <scope>NUCLEOTIDE SEQUENCE</scope>
    <source>
        <strain evidence="2">S37H4</strain>
    </source>
</reference>
<evidence type="ECO:0000313" key="2">
    <source>
        <dbReference type="EMBL" id="MBK6266448.1"/>
    </source>
</evidence>
<evidence type="ECO:0000256" key="1">
    <source>
        <dbReference type="SAM" id="MobiDB-lite"/>
    </source>
</evidence>
<accession>A0A934X054</accession>
<protein>
    <recommendedName>
        <fullName evidence="4">Lipoprotein</fullName>
    </recommendedName>
</protein>
<organism evidence="2 3">
    <name type="scientific">Marivirga aurantiaca</name>
    <dbReference type="NCBI Taxonomy" id="2802615"/>
    <lineage>
        <taxon>Bacteria</taxon>
        <taxon>Pseudomonadati</taxon>
        <taxon>Bacteroidota</taxon>
        <taxon>Cytophagia</taxon>
        <taxon>Cytophagales</taxon>
        <taxon>Marivirgaceae</taxon>
        <taxon>Marivirga</taxon>
    </lineage>
</organism>
<comment type="caution">
    <text evidence="2">The sequence shown here is derived from an EMBL/GenBank/DDBJ whole genome shotgun (WGS) entry which is preliminary data.</text>
</comment>
<feature type="compositionally biased region" description="Basic and acidic residues" evidence="1">
    <location>
        <begin position="116"/>
        <end position="131"/>
    </location>
</feature>
<proteinExistence type="predicted"/>
<dbReference type="EMBL" id="JAEQBW010000008">
    <property type="protein sequence ID" value="MBK6266448.1"/>
    <property type="molecule type" value="Genomic_DNA"/>
</dbReference>
<feature type="region of interest" description="Disordered" evidence="1">
    <location>
        <begin position="84"/>
        <end position="131"/>
    </location>
</feature>
<evidence type="ECO:0000313" key="3">
    <source>
        <dbReference type="Proteomes" id="UP000611723"/>
    </source>
</evidence>
<feature type="compositionally biased region" description="Low complexity" evidence="1">
    <location>
        <begin position="25"/>
        <end position="36"/>
    </location>
</feature>
<dbReference type="Proteomes" id="UP000611723">
    <property type="component" value="Unassembled WGS sequence"/>
</dbReference>
<sequence length="131" mass="15493">MLRKIFIFIFGSLVIVSCSKKQVSQSGYQNQQQHPSSLNPEETGRNYGRAPQKEQRVFFGLFKKKKKTAFGDQLIVEYEQRMKRNAKEAKKKEKEMQKPQYSDPSYFGHKRKPKKRSPDKMKFCKECGIRH</sequence>